<comment type="caution">
    <text evidence="2">The sequence shown here is derived from an EMBL/GenBank/DDBJ whole genome shotgun (WGS) entry which is preliminary data.</text>
</comment>
<sequence length="193" mass="22350">MKSLMEQALGDEWKRLSPVLQAHYRYGTTTETGQMDIEYPRFMQPYLSVLRLFGALVDRGGRQIPTVVEKSIEGERQYWRRTIRYPNGKVVNFNSYWVSAGGNQVIEFVNPFLGLQMKAREKNGNIEYRGVRFVVKLGSWLLPIPESLVLGRTTIVEVPVDNNRFSMDFRITHPLFGQIFRYSGEFQTTLTDS</sequence>
<dbReference type="AlphaFoldDB" id="A0A1T2L1I5"/>
<accession>A0A1T2L1I5</accession>
<name>A0A1T2L1I5_9GAMM</name>
<keyword evidence="3" id="KW-1185">Reference proteome</keyword>
<dbReference type="Pfam" id="PF13761">
    <property type="entry name" value="DUF4166"/>
    <property type="match status" value="1"/>
</dbReference>
<dbReference type="EMBL" id="MPRL01000067">
    <property type="protein sequence ID" value="OOZ38949.1"/>
    <property type="molecule type" value="Genomic_DNA"/>
</dbReference>
<organism evidence="2 3">
    <name type="scientific">Solemya pervernicosa gill symbiont</name>
    <dbReference type="NCBI Taxonomy" id="642797"/>
    <lineage>
        <taxon>Bacteria</taxon>
        <taxon>Pseudomonadati</taxon>
        <taxon>Pseudomonadota</taxon>
        <taxon>Gammaproteobacteria</taxon>
        <taxon>sulfur-oxidizing symbionts</taxon>
    </lineage>
</organism>
<reference evidence="2 3" key="1">
    <citation type="submission" date="2016-11" db="EMBL/GenBank/DDBJ databases">
        <title>Mixed transmission modes and dynamic genome evolution in an obligate animal-bacterial symbiosis.</title>
        <authorList>
            <person name="Russell S.L."/>
            <person name="Corbett-Detig R.B."/>
            <person name="Cavanaugh C.M."/>
        </authorList>
    </citation>
    <scope>NUCLEOTIDE SEQUENCE [LARGE SCALE GENOMIC DNA]</scope>
    <source>
        <strain evidence="2">Sveles-Q1</strain>
    </source>
</reference>
<proteinExistence type="predicted"/>
<dbReference type="Proteomes" id="UP000191110">
    <property type="component" value="Unassembled WGS sequence"/>
</dbReference>
<dbReference type="OrthoDB" id="8844917at2"/>
<evidence type="ECO:0000259" key="1">
    <source>
        <dbReference type="Pfam" id="PF13761"/>
    </source>
</evidence>
<dbReference type="InterPro" id="IPR025311">
    <property type="entry name" value="DUF4166"/>
</dbReference>
<evidence type="ECO:0000313" key="2">
    <source>
        <dbReference type="EMBL" id="OOZ38949.1"/>
    </source>
</evidence>
<gene>
    <name evidence="2" type="ORF">BOW53_13675</name>
</gene>
<protein>
    <recommendedName>
        <fullName evidence="1">DUF4166 domain-containing protein</fullName>
    </recommendedName>
</protein>
<evidence type="ECO:0000313" key="3">
    <source>
        <dbReference type="Proteomes" id="UP000191110"/>
    </source>
</evidence>
<dbReference type="RefSeq" id="WP_078484647.1">
    <property type="nucleotide sequence ID" value="NZ_MPRL01000067.1"/>
</dbReference>
<feature type="domain" description="DUF4166" evidence="1">
    <location>
        <begin position="16"/>
        <end position="186"/>
    </location>
</feature>